<sequence>MSAKLSIQEAIVAAIAVADLETLADFYSESNCVEEPKVTQHFDADENQNVGNYGIDLAEEDTSRALTLTADDWHKKKGILQKLFSEKTIESVDGWLSMEMLNEADELFVDIRRIHTSQDGNSDYVILARRNLVYDADCRIIYETVNQNIFNELMGLSAQYHAALQNLSRKLSKSFFESDKAKTPLALKKFIPSATSNIYSINMGNFDYSLQIAFRNEKYGRDLNSTALLSSGFAMGEPTKATKLLDAVPLQELTPKVSQSKSVDVTGSNITIDGKSFEFGSF</sequence>
<protein>
    <submittedName>
        <fullName evidence="1">Uncharacterized protein</fullName>
    </submittedName>
</protein>
<organism evidence="1">
    <name type="scientific">Pectobacterium carotovorum</name>
    <name type="common">Erwinia carotovora</name>
    <dbReference type="NCBI Taxonomy" id="554"/>
    <lineage>
        <taxon>Bacteria</taxon>
        <taxon>Pseudomonadati</taxon>
        <taxon>Pseudomonadota</taxon>
        <taxon>Gammaproteobacteria</taxon>
        <taxon>Enterobacterales</taxon>
        <taxon>Pectobacteriaceae</taxon>
        <taxon>Pectobacterium</taxon>
    </lineage>
</organism>
<geneLocation type="plasmid" evidence="1">
    <name>Drgb1</name>
</geneLocation>
<dbReference type="AlphaFoldDB" id="A0A0K0MQ29"/>
<reference evidence="1" key="1">
    <citation type="journal article" date="2015" name="Environ. Microbiol.">
        <title>Plasmids from the gut microbiome of cabbage root fly larvae encode SaxA that catalyses the conversion of the plant toxin 2-phenylethyl isothiocyanate.</title>
        <authorList>
            <person name="Welte C.U."/>
            <person name="de Graaf R.M."/>
            <person name="van den Bosch T.J."/>
            <person name="Op den Camp H.J."/>
            <person name="van Dam N.M."/>
            <person name="Jetten M.S."/>
        </authorList>
    </citation>
    <scope>NUCLEOTIDE SEQUENCE</scope>
    <source>
        <plasmid evidence="1">Drgb1</plasmid>
    </source>
</reference>
<evidence type="ECO:0000313" key="1">
    <source>
        <dbReference type="EMBL" id="AKG47542.1"/>
    </source>
</evidence>
<dbReference type="EMBL" id="KP942676">
    <property type="protein sequence ID" value="AKG47542.1"/>
    <property type="molecule type" value="Genomic_DNA"/>
</dbReference>
<gene>
    <name evidence="1" type="ORF">pA_00102</name>
</gene>
<accession>A0A0K0MQ29</accession>
<reference evidence="1" key="2">
    <citation type="submission" date="2015-03" db="EMBL/GenBank/DDBJ databases">
        <authorList>
            <person name="Welte C."/>
            <person name="de Graaf R."/>
            <person name="van den Bosch T.J.M."/>
            <person name="Op den Camp H."/>
            <person name="van Dam N."/>
            <person name="Jetten M."/>
        </authorList>
    </citation>
    <scope>NUCLEOTIDE SEQUENCE</scope>
    <source>
        <plasmid evidence="1">Drgb1</plasmid>
    </source>
</reference>
<proteinExistence type="predicted"/>
<keyword evidence="1" id="KW-0614">Plasmid</keyword>
<name>A0A0K0MQ29_PECCA</name>